<feature type="transmembrane region" description="Helical" evidence="10">
    <location>
        <begin position="62"/>
        <end position="80"/>
    </location>
</feature>
<sequence>MSCQVYPPDVLTPPLVLLKWFRISSCNHQPSLRGIAMSYLNDVLRQTRALTKKNALVFKNHWIINIVRCLLIPIGFFYFLTLTSEFFANRSEQGIGNPQAIEPLHKAINRYSGKFLLIDTSNNPSLANEIGDIITYNFPSKIEVLRRQDASTLHSDCLGKNENESNCVAAVKFRKLNRNHNIYSYTILGSGTETKLTHIFRNSGVNDHNGPISFSLSLQHAVESAIAEAVTGKKLSAPEEYSYSEELDKIRIDGNKRSYMSTLQTLLIVAFFLGILGPVYHLVCSVSQEREAGLTYLMDVMGCRRSARFASWWLYISLAYLPAFIAMGLLLAKKVFTYTPTVILVGLLVLTLFVLVSYSLFLSSFFTKGMTSGILAVIMVACVGFLAKYLESKLAPPGYGWAIMILFVPPSAYIYGLLSIATFEERGLGAVMNELPYGDFISQPLRPLTLTVLFSLMVLLIFIYPLLGILVEYKLHSTSPLFRRSKSPDTSAPAVSIENLTKTYSSSIFFNRKKVTAVDNISLSVPLGSIVCLIGSNGSGKSTTLNCLTGLTTAQRGTMKIFGRNRWELPPGTLSLCPQKNILWDELTPREHADIWRRIKSPNNEDLSALLNECDLTLKQNSQSKYLSGGMKRRLQLLISLVGGSRVCCLDEVSSGLDPLSRRKIWNILLANRGKRTFIQTTHYLEEADLLSDWIAIMSNGVIKCFGEPLELRNTLGNGYTVCAKDEQYFAKDPIAVTKILDGLDTEEIVSIQGPTLEEVFLKLAKEEMAAINIEDHETEEKINLSSGRQIGSFFQALAQAKKRFLIARRGYFLVPILTVLIVGVVIWVSSQWVVQASCSEIHKNVELGHDLHFNPLEIDQYGPLCFGPDENMPSSSILNLRLNLRNLTVVSTTENMREEFLQMQNRNAEKDHVQYRMSGGIFFSPERDIVAWPLQGNVIQGCGLLNLVNNIRFNQLVGSDGLQLESGYGVLPYRDVTLKNADSGLLWVQFLGLLMLTSALWVSFPVMYPTYEKILHVRSLQYSNQMRPLAVWTGHLLYEMPLMIILSILIGVVLNGQIQATVNASFFGLGIFSFVLVFFSIAATLLGYVLSLKSKSQFSAFALSATMLLFFFVIFIGGNVGIFVYSNPLMLKRNLNLLFYTLGWLHPVIPLIRAFLVGVNGLEARCLGDEKLLAGDWRLYGSCFFYLVVQSAAYLIFLVCNDASSFLFSRRRQQNQDYEKSILSKNSDVTAEEIRLLDGSDDALQVIQLSKSFGKLKAVDNVTFSVRKGECMVICGPNSAGKTTIFHHIRGVLKADQGDIFVQGDSITKNRGQARRHLGVCPQFDAQDNLTVRQQLGFYADIKGIPKSQRHQDIETVIRVIGLAQFSEKSCAKLSGGNARKLSLAIALLGNPSILLLDEPSCGLDPLAKRIIWDVFPSLSAGRAVLLTTHDMTEAVKLSTRVSILAKRVLAIGTIDTLRSRFGQSIQVEVTTSSTGPTRSLFASRYPGSIVIDESLNRNIKLQITQTGNSSHIVKLIKMLEEWKAALNIKYYSMKPIGLEDIFLNVLQDWKVAEEEEEEAEQRWYQLWR</sequence>
<dbReference type="GO" id="GO:0016020">
    <property type="term" value="C:membrane"/>
    <property type="evidence" value="ECO:0007669"/>
    <property type="project" value="UniProtKB-SubCell"/>
</dbReference>
<dbReference type="PROSITE" id="PS00211">
    <property type="entry name" value="ABC_TRANSPORTER_1"/>
    <property type="match status" value="2"/>
</dbReference>
<dbReference type="InterPro" id="IPR013525">
    <property type="entry name" value="ABC2_TM"/>
</dbReference>
<evidence type="ECO:0000256" key="8">
    <source>
        <dbReference type="ARBA" id="ARBA00022989"/>
    </source>
</evidence>
<keyword evidence="6" id="KW-0547">Nucleotide-binding</keyword>
<feature type="transmembrane region" description="Helical" evidence="10">
    <location>
        <begin position="987"/>
        <end position="1009"/>
    </location>
</feature>
<evidence type="ECO:0000256" key="9">
    <source>
        <dbReference type="ARBA" id="ARBA00023136"/>
    </source>
</evidence>
<feature type="transmembrane region" description="Helical" evidence="10">
    <location>
        <begin position="1102"/>
        <end position="1126"/>
    </location>
</feature>
<feature type="transmembrane region" description="Helical" evidence="10">
    <location>
        <begin position="259"/>
        <end position="280"/>
    </location>
</feature>
<evidence type="ECO:0000313" key="12">
    <source>
        <dbReference type="EMBL" id="OLL24977.1"/>
    </source>
</evidence>
<dbReference type="PANTHER" id="PTHR19229">
    <property type="entry name" value="ATP-BINDING CASSETTE TRANSPORTER SUBFAMILY A ABCA"/>
    <property type="match status" value="1"/>
</dbReference>
<dbReference type="GO" id="GO:0016887">
    <property type="term" value="F:ATP hydrolysis activity"/>
    <property type="evidence" value="ECO:0007669"/>
    <property type="project" value="InterPro"/>
</dbReference>
<comment type="caution">
    <text evidence="12">The sequence shown here is derived from an EMBL/GenBank/DDBJ whole genome shotgun (WGS) entry which is preliminary data.</text>
</comment>
<accession>A0A1U7LQP3</accession>
<proteinExistence type="inferred from homology"/>
<reference evidence="12 13" key="1">
    <citation type="submission" date="2016-04" db="EMBL/GenBank/DDBJ databases">
        <title>Evolutionary innovation and constraint leading to complex multicellularity in the Ascomycota.</title>
        <authorList>
            <person name="Cisse O."/>
            <person name="Nguyen A."/>
            <person name="Hewitt D.A."/>
            <person name="Jedd G."/>
            <person name="Stajich J.E."/>
        </authorList>
    </citation>
    <scope>NUCLEOTIDE SEQUENCE [LARGE SCALE GENOMIC DNA]</scope>
    <source>
        <strain evidence="12 13">DAH-3</strain>
    </source>
</reference>
<name>A0A1U7LQP3_NEOID</name>
<feature type="transmembrane region" description="Helical" evidence="10">
    <location>
        <begin position="312"/>
        <end position="331"/>
    </location>
</feature>
<dbReference type="SUPFAM" id="SSF52540">
    <property type="entry name" value="P-loop containing nucleoside triphosphate hydrolases"/>
    <property type="match status" value="2"/>
</dbReference>
<feature type="transmembrane region" description="Helical" evidence="10">
    <location>
        <begin position="369"/>
        <end position="387"/>
    </location>
</feature>
<evidence type="ECO:0000313" key="13">
    <source>
        <dbReference type="Proteomes" id="UP000186594"/>
    </source>
</evidence>
<dbReference type="GO" id="GO:0005524">
    <property type="term" value="F:ATP binding"/>
    <property type="evidence" value="ECO:0007669"/>
    <property type="project" value="UniProtKB-KW"/>
</dbReference>
<protein>
    <submittedName>
        <fullName evidence="12">ATP-binding cassette sub-family A member 1</fullName>
    </submittedName>
</protein>
<keyword evidence="8 10" id="KW-1133">Transmembrane helix</keyword>
<evidence type="ECO:0000256" key="6">
    <source>
        <dbReference type="ARBA" id="ARBA00022741"/>
    </source>
</evidence>
<dbReference type="CDD" id="cd03263">
    <property type="entry name" value="ABC_subfamily_A"/>
    <property type="match status" value="2"/>
</dbReference>
<evidence type="ECO:0000256" key="2">
    <source>
        <dbReference type="ARBA" id="ARBA00008869"/>
    </source>
</evidence>
<dbReference type="Pfam" id="PF12698">
    <property type="entry name" value="ABC2_membrane_3"/>
    <property type="match status" value="1"/>
</dbReference>
<dbReference type="PANTHER" id="PTHR19229:SF36">
    <property type="entry name" value="ATP-BINDING CASSETTE SUB-FAMILY A MEMBER 2"/>
    <property type="match status" value="1"/>
</dbReference>
<feature type="transmembrane region" description="Helical" evidence="10">
    <location>
        <begin position="399"/>
        <end position="423"/>
    </location>
</feature>
<dbReference type="InterPro" id="IPR003439">
    <property type="entry name" value="ABC_transporter-like_ATP-bd"/>
</dbReference>
<feature type="transmembrane region" description="Helical" evidence="10">
    <location>
        <begin position="343"/>
        <end position="363"/>
    </location>
</feature>
<feature type="transmembrane region" description="Helical" evidence="10">
    <location>
        <begin position="1067"/>
        <end position="1090"/>
    </location>
</feature>
<evidence type="ECO:0000256" key="10">
    <source>
        <dbReference type="SAM" id="Phobius"/>
    </source>
</evidence>
<evidence type="ECO:0000256" key="1">
    <source>
        <dbReference type="ARBA" id="ARBA00004141"/>
    </source>
</evidence>
<dbReference type="SMART" id="SM00382">
    <property type="entry name" value="AAA"/>
    <property type="match status" value="2"/>
</dbReference>
<organism evidence="12 13">
    <name type="scientific">Neolecta irregularis (strain DAH-3)</name>
    <dbReference type="NCBI Taxonomy" id="1198029"/>
    <lineage>
        <taxon>Eukaryota</taxon>
        <taxon>Fungi</taxon>
        <taxon>Dikarya</taxon>
        <taxon>Ascomycota</taxon>
        <taxon>Taphrinomycotina</taxon>
        <taxon>Neolectales</taxon>
        <taxon>Neolectaceae</taxon>
        <taxon>Neolecta</taxon>
    </lineage>
</organism>
<dbReference type="PROSITE" id="PS50893">
    <property type="entry name" value="ABC_TRANSPORTER_2"/>
    <property type="match status" value="2"/>
</dbReference>
<feature type="transmembrane region" description="Helical" evidence="10">
    <location>
        <begin position="812"/>
        <end position="835"/>
    </location>
</feature>
<dbReference type="InterPro" id="IPR027417">
    <property type="entry name" value="P-loop_NTPase"/>
</dbReference>
<feature type="domain" description="ABC transporter" evidence="11">
    <location>
        <begin position="495"/>
        <end position="725"/>
    </location>
</feature>
<dbReference type="GO" id="GO:0140359">
    <property type="term" value="F:ABC-type transporter activity"/>
    <property type="evidence" value="ECO:0007669"/>
    <property type="project" value="InterPro"/>
</dbReference>
<keyword evidence="13" id="KW-1185">Reference proteome</keyword>
<keyword evidence="7 12" id="KW-0067">ATP-binding</keyword>
<dbReference type="STRING" id="1198029.A0A1U7LQP3"/>
<feature type="transmembrane region" description="Helical" evidence="10">
    <location>
        <begin position="1138"/>
        <end position="1157"/>
    </location>
</feature>
<keyword evidence="4 10" id="KW-0812">Transmembrane</keyword>
<comment type="subcellular location">
    <subcellularLocation>
        <location evidence="1">Membrane</location>
        <topology evidence="1">Multi-pass membrane protein</topology>
    </subcellularLocation>
</comment>
<dbReference type="InterPro" id="IPR017871">
    <property type="entry name" value="ABC_transporter-like_CS"/>
</dbReference>
<evidence type="ECO:0000256" key="7">
    <source>
        <dbReference type="ARBA" id="ARBA00022840"/>
    </source>
</evidence>
<evidence type="ECO:0000259" key="11">
    <source>
        <dbReference type="PROSITE" id="PS50893"/>
    </source>
</evidence>
<evidence type="ECO:0000256" key="3">
    <source>
        <dbReference type="ARBA" id="ARBA00022448"/>
    </source>
</evidence>
<dbReference type="Gene3D" id="3.40.50.300">
    <property type="entry name" value="P-loop containing nucleotide triphosphate hydrolases"/>
    <property type="match status" value="2"/>
</dbReference>
<dbReference type="GO" id="GO:0005319">
    <property type="term" value="F:lipid transporter activity"/>
    <property type="evidence" value="ECO:0007669"/>
    <property type="project" value="TreeGrafter"/>
</dbReference>
<feature type="domain" description="ABC transporter" evidence="11">
    <location>
        <begin position="1245"/>
        <end position="1473"/>
    </location>
</feature>
<gene>
    <name evidence="12" type="ORF">NEOLI_004320</name>
</gene>
<evidence type="ECO:0000256" key="4">
    <source>
        <dbReference type="ARBA" id="ARBA00022692"/>
    </source>
</evidence>
<dbReference type="InterPro" id="IPR026082">
    <property type="entry name" value="ABCA"/>
</dbReference>
<feature type="transmembrane region" description="Helical" evidence="10">
    <location>
        <begin position="452"/>
        <end position="473"/>
    </location>
</feature>
<dbReference type="InterPro" id="IPR003593">
    <property type="entry name" value="AAA+_ATPase"/>
</dbReference>
<keyword evidence="3" id="KW-0813">Transport</keyword>
<dbReference type="Pfam" id="PF00005">
    <property type="entry name" value="ABC_tran"/>
    <property type="match status" value="2"/>
</dbReference>
<dbReference type="EMBL" id="LXFE01000526">
    <property type="protein sequence ID" value="OLL24977.1"/>
    <property type="molecule type" value="Genomic_DNA"/>
</dbReference>
<dbReference type="OMA" id="GVCYHMP"/>
<feature type="transmembrane region" description="Helical" evidence="10">
    <location>
        <begin position="1030"/>
        <end position="1055"/>
    </location>
</feature>
<comment type="similarity">
    <text evidence="2">Belongs to the ABC transporter superfamily. ABCA family.</text>
</comment>
<feature type="transmembrane region" description="Helical" evidence="10">
    <location>
        <begin position="1178"/>
        <end position="1200"/>
    </location>
</feature>
<keyword evidence="9 10" id="KW-0472">Membrane</keyword>
<keyword evidence="5" id="KW-0677">Repeat</keyword>
<dbReference type="OrthoDB" id="8061355at2759"/>
<evidence type="ECO:0000256" key="5">
    <source>
        <dbReference type="ARBA" id="ARBA00022737"/>
    </source>
</evidence>
<dbReference type="Proteomes" id="UP000186594">
    <property type="component" value="Unassembled WGS sequence"/>
</dbReference>